<proteinExistence type="predicted"/>
<sequence length="550" mass="60286">MKMTTSVRASLMLVFISKVYSAITIPDKVPTREVSLVMYTKPGSWYQADRVCRAKGGFLVLVDGPEIALRLQELEDQTGSSHEIHTRMVRHDDQKFYSHDTQCGLVNTTNWDWENPNDATWDADKQCVLAKSNTFQWIKKECSHDDEFVCENQRGLCGFVPSSVSLASLPVSNASMAVCQATCRQMIGCFATAPSGHATLPPFTHCLFVVTGDNSNPMTNVECDHQYTADDITEAKRDLYTDPADPDKDPVDCVPGQTGAGVYHTEQRSLKDFMQESNTSRACNQTDINPSPVVETAYVTLTPNVVTDYVTLTPEMQTVHVTMTMSPDVQTAYVTVTPAIQTAYVTLTQEMPTAYVTVTQSGYDVVTTTVDRAVPTTVAQTVTVTESSSQACSYSDNSVAPATVPQTDTVVQTQNVTQTQTQTVTQTQVVTQTQIISASTVCEPQPSSYPCSNTTNNTETGTYEEQRTEEQIRLDLEALLKDLAINRNNVSRSRRKKESALDERKSAQTIGAAAVAFLVVAALFIAGMDISTLFRKIFSLRSAVAAKSCS</sequence>
<name>A0AAN9C234_9CAEN</name>
<dbReference type="SUPFAM" id="SSF56436">
    <property type="entry name" value="C-type lectin-like"/>
    <property type="match status" value="1"/>
</dbReference>
<dbReference type="InterPro" id="IPR016187">
    <property type="entry name" value="CTDL_fold"/>
</dbReference>
<evidence type="ECO:0000313" key="5">
    <source>
        <dbReference type="EMBL" id="KAK7115971.1"/>
    </source>
</evidence>
<keyword evidence="3" id="KW-0732">Signal</keyword>
<protein>
    <recommendedName>
        <fullName evidence="4">C-type lectin domain-containing protein</fullName>
    </recommendedName>
</protein>
<evidence type="ECO:0000256" key="3">
    <source>
        <dbReference type="SAM" id="SignalP"/>
    </source>
</evidence>
<reference evidence="5 6" key="1">
    <citation type="submission" date="2024-02" db="EMBL/GenBank/DDBJ databases">
        <title>Chromosome-scale genome assembly of the rough periwinkle Littorina saxatilis.</title>
        <authorList>
            <person name="De Jode A."/>
            <person name="Faria R."/>
            <person name="Formenti G."/>
            <person name="Sims Y."/>
            <person name="Smith T.P."/>
            <person name="Tracey A."/>
            <person name="Wood J.M.D."/>
            <person name="Zagrodzka Z.B."/>
            <person name="Johannesson K."/>
            <person name="Butlin R.K."/>
            <person name="Leder E.H."/>
        </authorList>
    </citation>
    <scope>NUCLEOTIDE SEQUENCE [LARGE SCALE GENOMIC DNA]</scope>
    <source>
        <strain evidence="5">Snail1</strain>
        <tissue evidence="5">Muscle</tissue>
    </source>
</reference>
<feature type="signal peptide" evidence="3">
    <location>
        <begin position="1"/>
        <end position="21"/>
    </location>
</feature>
<dbReference type="InterPro" id="IPR001304">
    <property type="entry name" value="C-type_lectin-like"/>
</dbReference>
<organism evidence="5 6">
    <name type="scientific">Littorina saxatilis</name>
    <dbReference type="NCBI Taxonomy" id="31220"/>
    <lineage>
        <taxon>Eukaryota</taxon>
        <taxon>Metazoa</taxon>
        <taxon>Spiralia</taxon>
        <taxon>Lophotrochozoa</taxon>
        <taxon>Mollusca</taxon>
        <taxon>Gastropoda</taxon>
        <taxon>Caenogastropoda</taxon>
        <taxon>Littorinimorpha</taxon>
        <taxon>Littorinoidea</taxon>
        <taxon>Littorinidae</taxon>
        <taxon>Littorina</taxon>
    </lineage>
</organism>
<keyword evidence="2" id="KW-1133">Transmembrane helix</keyword>
<feature type="chain" id="PRO_5042886675" description="C-type lectin domain-containing protein" evidence="3">
    <location>
        <begin position="22"/>
        <end position="550"/>
    </location>
</feature>
<accession>A0AAN9C234</accession>
<dbReference type="PROSITE" id="PS50041">
    <property type="entry name" value="C_TYPE_LECTIN_2"/>
    <property type="match status" value="1"/>
</dbReference>
<dbReference type="Proteomes" id="UP001374579">
    <property type="component" value="Unassembled WGS sequence"/>
</dbReference>
<evidence type="ECO:0000259" key="4">
    <source>
        <dbReference type="PROSITE" id="PS50041"/>
    </source>
</evidence>
<evidence type="ECO:0000256" key="1">
    <source>
        <dbReference type="SAM" id="MobiDB-lite"/>
    </source>
</evidence>
<evidence type="ECO:0000256" key="2">
    <source>
        <dbReference type="SAM" id="Phobius"/>
    </source>
</evidence>
<comment type="caution">
    <text evidence="5">The sequence shown here is derived from an EMBL/GenBank/DDBJ whole genome shotgun (WGS) entry which is preliminary data.</text>
</comment>
<keyword evidence="2" id="KW-0812">Transmembrane</keyword>
<gene>
    <name evidence="5" type="ORF">V1264_001737</name>
</gene>
<keyword evidence="6" id="KW-1185">Reference proteome</keyword>
<dbReference type="EMBL" id="JBAMIC010000001">
    <property type="protein sequence ID" value="KAK7115971.1"/>
    <property type="molecule type" value="Genomic_DNA"/>
</dbReference>
<dbReference type="CDD" id="cd00037">
    <property type="entry name" value="CLECT"/>
    <property type="match status" value="1"/>
</dbReference>
<feature type="region of interest" description="Disordered" evidence="1">
    <location>
        <begin position="446"/>
        <end position="467"/>
    </location>
</feature>
<dbReference type="Pfam" id="PF00059">
    <property type="entry name" value="Lectin_C"/>
    <property type="match status" value="1"/>
</dbReference>
<feature type="domain" description="C-type lectin" evidence="4">
    <location>
        <begin position="44"/>
        <end position="151"/>
    </location>
</feature>
<feature type="compositionally biased region" description="Low complexity" evidence="1">
    <location>
        <begin position="453"/>
        <end position="463"/>
    </location>
</feature>
<dbReference type="InterPro" id="IPR016186">
    <property type="entry name" value="C-type_lectin-like/link_sf"/>
</dbReference>
<feature type="transmembrane region" description="Helical" evidence="2">
    <location>
        <begin position="510"/>
        <end position="534"/>
    </location>
</feature>
<keyword evidence="2" id="KW-0472">Membrane</keyword>
<dbReference type="Gene3D" id="3.10.100.10">
    <property type="entry name" value="Mannose-Binding Protein A, subunit A"/>
    <property type="match status" value="1"/>
</dbReference>
<dbReference type="AlphaFoldDB" id="A0AAN9C234"/>
<evidence type="ECO:0000313" key="6">
    <source>
        <dbReference type="Proteomes" id="UP001374579"/>
    </source>
</evidence>